<comment type="caution">
    <text evidence="2">The sequence shown here is derived from an EMBL/GenBank/DDBJ whole genome shotgun (WGS) entry which is preliminary data.</text>
</comment>
<accession>A0AAW2EQF4</accession>
<organism evidence="2 3">
    <name type="scientific">Cardiocondyla obscurior</name>
    <dbReference type="NCBI Taxonomy" id="286306"/>
    <lineage>
        <taxon>Eukaryota</taxon>
        <taxon>Metazoa</taxon>
        <taxon>Ecdysozoa</taxon>
        <taxon>Arthropoda</taxon>
        <taxon>Hexapoda</taxon>
        <taxon>Insecta</taxon>
        <taxon>Pterygota</taxon>
        <taxon>Neoptera</taxon>
        <taxon>Endopterygota</taxon>
        <taxon>Hymenoptera</taxon>
        <taxon>Apocrita</taxon>
        <taxon>Aculeata</taxon>
        <taxon>Formicoidea</taxon>
        <taxon>Formicidae</taxon>
        <taxon>Myrmicinae</taxon>
        <taxon>Cardiocondyla</taxon>
    </lineage>
</organism>
<keyword evidence="3" id="KW-1185">Reference proteome</keyword>
<proteinExistence type="predicted"/>
<feature type="transmembrane region" description="Helical" evidence="1">
    <location>
        <begin position="93"/>
        <end position="110"/>
    </location>
</feature>
<protein>
    <submittedName>
        <fullName evidence="2">Uncharacterized protein</fullName>
    </submittedName>
</protein>
<keyword evidence="1" id="KW-0812">Transmembrane</keyword>
<name>A0AAW2EQF4_9HYME</name>
<dbReference type="EMBL" id="JADYXP020000019">
    <property type="protein sequence ID" value="KAL0105543.1"/>
    <property type="molecule type" value="Genomic_DNA"/>
</dbReference>
<evidence type="ECO:0000313" key="2">
    <source>
        <dbReference type="EMBL" id="KAL0105543.1"/>
    </source>
</evidence>
<evidence type="ECO:0000313" key="3">
    <source>
        <dbReference type="Proteomes" id="UP001430953"/>
    </source>
</evidence>
<dbReference type="Proteomes" id="UP001430953">
    <property type="component" value="Unassembled WGS sequence"/>
</dbReference>
<reference evidence="2 3" key="1">
    <citation type="submission" date="2023-03" db="EMBL/GenBank/DDBJ databases">
        <title>High recombination rates correlate with genetic variation in Cardiocondyla obscurior ants.</title>
        <authorList>
            <person name="Errbii M."/>
        </authorList>
    </citation>
    <scope>NUCLEOTIDE SEQUENCE [LARGE SCALE GENOMIC DNA]</scope>
    <source>
        <strain evidence="2">Alpha-2009</strain>
        <tissue evidence="2">Whole body</tissue>
    </source>
</reference>
<dbReference type="AlphaFoldDB" id="A0AAW2EQF4"/>
<gene>
    <name evidence="2" type="ORF">PUN28_016905</name>
</gene>
<feature type="transmembrane region" description="Helical" evidence="1">
    <location>
        <begin position="130"/>
        <end position="151"/>
    </location>
</feature>
<evidence type="ECO:0000256" key="1">
    <source>
        <dbReference type="SAM" id="Phobius"/>
    </source>
</evidence>
<sequence>MVIEKEINLFSTRATRKLRVSECDRRVTKNGAVVCRTHSRVASLSLLSDPRLTAYSTLVSTYDPPKKIIINALSRAKINNYKKNREWFKIDKTLVLFLLFFILLYFYTRLYQVYLLSSTTPSLLLFYDMLFGTFCRNSTFCNVILDVFLYIRTSDNYFLQIITSNYYC</sequence>
<keyword evidence="1" id="KW-1133">Transmembrane helix</keyword>
<keyword evidence="1" id="KW-0472">Membrane</keyword>